<name>K9TEZ2_9CYAN</name>
<dbReference type="AlphaFoldDB" id="K9TEZ2"/>
<evidence type="ECO:0000313" key="1">
    <source>
        <dbReference type="EMBL" id="AFY80584.1"/>
    </source>
</evidence>
<dbReference type="Proteomes" id="UP000010367">
    <property type="component" value="Chromosome"/>
</dbReference>
<keyword evidence="2" id="KW-1185">Reference proteome</keyword>
<proteinExistence type="predicted"/>
<organism evidence="1 2">
    <name type="scientific">Oscillatoria acuminata PCC 6304</name>
    <dbReference type="NCBI Taxonomy" id="56110"/>
    <lineage>
        <taxon>Bacteria</taxon>
        <taxon>Bacillati</taxon>
        <taxon>Cyanobacteriota</taxon>
        <taxon>Cyanophyceae</taxon>
        <taxon>Oscillatoriophycideae</taxon>
        <taxon>Oscillatoriales</taxon>
        <taxon>Oscillatoriaceae</taxon>
        <taxon>Oscillatoria</taxon>
    </lineage>
</organism>
<protein>
    <submittedName>
        <fullName evidence="1">Uncharacterized protein</fullName>
    </submittedName>
</protein>
<dbReference type="EMBL" id="CP003607">
    <property type="protein sequence ID" value="AFY80584.1"/>
    <property type="molecule type" value="Genomic_DNA"/>
</dbReference>
<dbReference type="InParanoid" id="K9TEZ2"/>
<dbReference type="KEGG" id="oac:Oscil6304_0851"/>
<evidence type="ECO:0000313" key="2">
    <source>
        <dbReference type="Proteomes" id="UP000010367"/>
    </source>
</evidence>
<reference evidence="1 2" key="1">
    <citation type="submission" date="2012-06" db="EMBL/GenBank/DDBJ databases">
        <title>Finished chromosome of genome of Oscillatoria acuminata PCC 6304.</title>
        <authorList>
            <consortium name="US DOE Joint Genome Institute"/>
            <person name="Gugger M."/>
            <person name="Coursin T."/>
            <person name="Rippka R."/>
            <person name="Tandeau De Marsac N."/>
            <person name="Huntemann M."/>
            <person name="Wei C.-L."/>
            <person name="Han J."/>
            <person name="Detter J.C."/>
            <person name="Han C."/>
            <person name="Tapia R."/>
            <person name="Davenport K."/>
            <person name="Daligault H."/>
            <person name="Erkkila T."/>
            <person name="Gu W."/>
            <person name="Munk A.C.C."/>
            <person name="Teshima H."/>
            <person name="Xu Y."/>
            <person name="Chain P."/>
            <person name="Chen A."/>
            <person name="Krypides N."/>
            <person name="Mavromatis K."/>
            <person name="Markowitz V."/>
            <person name="Szeto E."/>
            <person name="Ivanova N."/>
            <person name="Mikhailova N."/>
            <person name="Ovchinnikova G."/>
            <person name="Pagani I."/>
            <person name="Pati A."/>
            <person name="Goodwin L."/>
            <person name="Peters L."/>
            <person name="Pitluck S."/>
            <person name="Woyke T."/>
            <person name="Kerfeld C."/>
        </authorList>
    </citation>
    <scope>NUCLEOTIDE SEQUENCE [LARGE SCALE GENOMIC DNA]</scope>
    <source>
        <strain evidence="1 2">PCC 6304</strain>
    </source>
</reference>
<sequence>MVWGELKIIKENLLIRLRNPNNGIKDLCDRPSLKTQIGGITPNPGPDYQ</sequence>
<accession>K9TEZ2</accession>
<dbReference type="HOGENOM" id="CLU_3138478_0_0_3"/>
<gene>
    <name evidence="1" type="ORF">Oscil6304_0851</name>
</gene>